<dbReference type="Proteomes" id="UP000245523">
    <property type="component" value="Unassembled WGS sequence"/>
</dbReference>
<keyword evidence="8" id="KW-1185">Reference proteome</keyword>
<gene>
    <name evidence="7" type="ORF">B0H50_1418</name>
</gene>
<dbReference type="PANTHER" id="PTHR11061:SF30">
    <property type="entry name" value="TRNA (URACIL(54)-C(5))-METHYLTRANSFERASE"/>
    <property type="match status" value="1"/>
</dbReference>
<evidence type="ECO:0000313" key="8">
    <source>
        <dbReference type="Proteomes" id="UP000245523"/>
    </source>
</evidence>
<dbReference type="CDD" id="cd02440">
    <property type="entry name" value="AdoMet_MTases"/>
    <property type="match status" value="1"/>
</dbReference>
<dbReference type="InterPro" id="IPR029063">
    <property type="entry name" value="SAM-dependent_MTases_sf"/>
</dbReference>
<feature type="binding site" evidence="4">
    <location>
        <position position="270"/>
    </location>
    <ligand>
        <name>S-adenosyl-L-methionine</name>
        <dbReference type="ChEBI" id="CHEBI:59789"/>
    </ligand>
</feature>
<evidence type="ECO:0000256" key="3">
    <source>
        <dbReference type="ARBA" id="ARBA00022691"/>
    </source>
</evidence>
<evidence type="ECO:0000256" key="5">
    <source>
        <dbReference type="PROSITE-ProRule" id="PRU10015"/>
    </source>
</evidence>
<feature type="binding site" evidence="4">
    <location>
        <position position="311"/>
    </location>
    <ligand>
        <name>S-adenosyl-L-methionine</name>
        <dbReference type="ChEBI" id="CHEBI:59789"/>
    </ligand>
</feature>
<dbReference type="Pfam" id="PF05958">
    <property type="entry name" value="tRNA_U5-meth_tr"/>
    <property type="match status" value="1"/>
</dbReference>
<evidence type="ECO:0000313" key="7">
    <source>
        <dbReference type="EMBL" id="PWK89644.1"/>
    </source>
</evidence>
<feature type="active site" description="Nucleophile" evidence="4">
    <location>
        <position position="338"/>
    </location>
</feature>
<dbReference type="InterPro" id="IPR030390">
    <property type="entry name" value="MeTrfase_TrmA_AS"/>
</dbReference>
<dbReference type="InterPro" id="IPR012340">
    <property type="entry name" value="NA-bd_OB-fold"/>
</dbReference>
<feature type="binding site" evidence="4">
    <location>
        <position position="249"/>
    </location>
    <ligand>
        <name>S-adenosyl-L-methionine</name>
        <dbReference type="ChEBI" id="CHEBI:59789"/>
    </ligand>
</feature>
<dbReference type="PANTHER" id="PTHR11061">
    <property type="entry name" value="RNA M5U METHYLTRANSFERASE"/>
    <property type="match status" value="1"/>
</dbReference>
<comment type="similarity">
    <text evidence="4">Belongs to the class I-like SAM-binding methyltransferase superfamily. RNA M5U methyltransferase family.</text>
</comment>
<dbReference type="PROSITE" id="PS51687">
    <property type="entry name" value="SAM_MT_RNA_M5U"/>
    <property type="match status" value="1"/>
</dbReference>
<evidence type="ECO:0000256" key="2">
    <source>
        <dbReference type="ARBA" id="ARBA00022679"/>
    </source>
</evidence>
<evidence type="ECO:0000256" key="4">
    <source>
        <dbReference type="PROSITE-ProRule" id="PRU01024"/>
    </source>
</evidence>
<keyword evidence="1 4" id="KW-0489">Methyltransferase</keyword>
<dbReference type="PROSITE" id="PS50926">
    <property type="entry name" value="TRAM"/>
    <property type="match status" value="1"/>
</dbReference>
<dbReference type="Gene3D" id="2.40.50.1070">
    <property type="match status" value="2"/>
</dbReference>
<dbReference type="PROSITE" id="PS01230">
    <property type="entry name" value="TRMA_1"/>
    <property type="match status" value="1"/>
</dbReference>
<evidence type="ECO:0000259" key="6">
    <source>
        <dbReference type="PROSITE" id="PS50926"/>
    </source>
</evidence>
<feature type="domain" description="TRAM" evidence="6">
    <location>
        <begin position="1"/>
        <end position="59"/>
    </location>
</feature>
<comment type="caution">
    <text evidence="7">The sequence shown here is derived from an EMBL/GenBank/DDBJ whole genome shotgun (WGS) entry which is preliminary data.</text>
</comment>
<feature type="binding site" evidence="4">
    <location>
        <position position="222"/>
    </location>
    <ligand>
        <name>S-adenosyl-L-methionine</name>
        <dbReference type="ChEBI" id="CHEBI:59789"/>
    </ligand>
</feature>
<dbReference type="RefSeq" id="WP_109587852.1">
    <property type="nucleotide sequence ID" value="NZ_QGHD01000041.1"/>
</dbReference>
<name>A0ABX5LJ41_9BACT</name>
<sequence>MKKNATVILRMEKMAQGGDAISHLEDGRICFVAGALSGELAEVVLTQNKKDYAKGFAQKILESSAERVTPACPLYGKCGGCSLEHASFAFQLEMYRSAVEELFRRFAKTELPAGWKIHSGNPYGYRNRARLVRAGNGYGFRENQSHRIIPISHCKILSPALNRFLADGKFPKVEEISLFDNGKGKVSYFYKGMRESEFQKFAQNTVQINDVKISMDSACFFQSNLEVLPELVNAVVESAGSGNYLIDLFSGVGFFASILQKNFKRIVTVEREEKALVHANQNVPSAKNISSPAEEWLLQNDASGADVLIVDPPRTGLPPSALDAIVQAKPEKLLYISCDPATLARDFRKFSESGFSIVRAEGFAFYPQTPHFEMFLELCAKSNLEIL</sequence>
<organism evidence="7 8">
    <name type="scientific">Hallerella porci</name>
    <dbReference type="NCBI Taxonomy" id="1945871"/>
    <lineage>
        <taxon>Bacteria</taxon>
        <taxon>Pseudomonadati</taxon>
        <taxon>Fibrobacterota</taxon>
        <taxon>Fibrobacteria</taxon>
        <taxon>Fibrobacterales</taxon>
        <taxon>Fibrobacteraceae</taxon>
        <taxon>Hallerella</taxon>
    </lineage>
</organism>
<evidence type="ECO:0000256" key="1">
    <source>
        <dbReference type="ARBA" id="ARBA00022603"/>
    </source>
</evidence>
<accession>A0ABX5LJ41</accession>
<dbReference type="SUPFAM" id="SSF53335">
    <property type="entry name" value="S-adenosyl-L-methionine-dependent methyltransferases"/>
    <property type="match status" value="1"/>
</dbReference>
<reference evidence="7 8" key="1">
    <citation type="submission" date="2018-05" db="EMBL/GenBank/DDBJ databases">
        <title>Animal gut microbial communities from fecal samples from Wisconsin, USA.</title>
        <authorList>
            <person name="Neumann A."/>
        </authorList>
    </citation>
    <scope>NUCLEOTIDE SEQUENCE [LARGE SCALE GENOMIC DNA]</scope>
    <source>
        <strain evidence="7 8">UWS4</strain>
    </source>
</reference>
<keyword evidence="3 4" id="KW-0949">S-adenosyl-L-methionine</keyword>
<keyword evidence="2 4" id="KW-0808">Transferase</keyword>
<dbReference type="SUPFAM" id="SSF50249">
    <property type="entry name" value="Nucleic acid-binding proteins"/>
    <property type="match status" value="1"/>
</dbReference>
<protein>
    <submittedName>
        <fullName evidence="7">23S rRNA (Uracil1939-C5)-methyltransferase</fullName>
    </submittedName>
</protein>
<proteinExistence type="inferred from homology"/>
<dbReference type="InterPro" id="IPR002792">
    <property type="entry name" value="TRAM_dom"/>
</dbReference>
<dbReference type="Gene3D" id="2.40.50.140">
    <property type="entry name" value="Nucleic acid-binding proteins"/>
    <property type="match status" value="1"/>
</dbReference>
<dbReference type="EMBL" id="QGHD01000041">
    <property type="protein sequence ID" value="PWK89644.1"/>
    <property type="molecule type" value="Genomic_DNA"/>
</dbReference>
<dbReference type="InterPro" id="IPR010280">
    <property type="entry name" value="U5_MeTrfase_fam"/>
</dbReference>
<dbReference type="Gene3D" id="3.40.50.150">
    <property type="entry name" value="Vaccinia Virus protein VP39"/>
    <property type="match status" value="2"/>
</dbReference>
<feature type="active site" evidence="5">
    <location>
        <position position="338"/>
    </location>
</feature>